<gene>
    <name evidence="3" type="ORF">FRY97_04455</name>
</gene>
<dbReference type="Gene3D" id="3.40.50.2000">
    <property type="entry name" value="Glycogen Phosphorylase B"/>
    <property type="match status" value="2"/>
</dbReference>
<dbReference type="AlphaFoldDB" id="A0A5C6RYF9"/>
<dbReference type="GO" id="GO:0009244">
    <property type="term" value="P:lipopolysaccharide core region biosynthetic process"/>
    <property type="evidence" value="ECO:0007669"/>
    <property type="project" value="TreeGrafter"/>
</dbReference>
<dbReference type="InterPro" id="IPR002201">
    <property type="entry name" value="Glyco_trans_9"/>
</dbReference>
<evidence type="ECO:0000256" key="2">
    <source>
        <dbReference type="ARBA" id="ARBA00022679"/>
    </source>
</evidence>
<dbReference type="OrthoDB" id="9768048at2"/>
<evidence type="ECO:0000313" key="3">
    <source>
        <dbReference type="EMBL" id="TXB67646.1"/>
    </source>
</evidence>
<evidence type="ECO:0000313" key="4">
    <source>
        <dbReference type="Proteomes" id="UP000321580"/>
    </source>
</evidence>
<keyword evidence="4" id="KW-1185">Reference proteome</keyword>
<dbReference type="Proteomes" id="UP000321580">
    <property type="component" value="Unassembled WGS sequence"/>
</dbReference>
<dbReference type="CDD" id="cd03789">
    <property type="entry name" value="GT9_LPS_heptosyltransferase"/>
    <property type="match status" value="1"/>
</dbReference>
<keyword evidence="1" id="KW-0328">Glycosyltransferase</keyword>
<dbReference type="GO" id="GO:0005829">
    <property type="term" value="C:cytosol"/>
    <property type="evidence" value="ECO:0007669"/>
    <property type="project" value="TreeGrafter"/>
</dbReference>
<dbReference type="PANTHER" id="PTHR30160:SF1">
    <property type="entry name" value="LIPOPOLYSACCHARIDE 1,2-N-ACETYLGLUCOSAMINETRANSFERASE-RELATED"/>
    <property type="match status" value="1"/>
</dbReference>
<keyword evidence="2 3" id="KW-0808">Transferase</keyword>
<accession>A0A5C6RYF9</accession>
<proteinExistence type="predicted"/>
<dbReference type="Pfam" id="PF01075">
    <property type="entry name" value="Glyco_transf_9"/>
    <property type="match status" value="1"/>
</dbReference>
<dbReference type="GO" id="GO:0008713">
    <property type="term" value="F:ADP-heptose-lipopolysaccharide heptosyltransferase activity"/>
    <property type="evidence" value="ECO:0007669"/>
    <property type="project" value="TreeGrafter"/>
</dbReference>
<organism evidence="3 4">
    <name type="scientific">Phaeodactylibacter luteus</name>
    <dbReference type="NCBI Taxonomy" id="1564516"/>
    <lineage>
        <taxon>Bacteria</taxon>
        <taxon>Pseudomonadati</taxon>
        <taxon>Bacteroidota</taxon>
        <taxon>Saprospiria</taxon>
        <taxon>Saprospirales</taxon>
        <taxon>Haliscomenobacteraceae</taxon>
        <taxon>Phaeodactylibacter</taxon>
    </lineage>
</organism>
<protein>
    <submittedName>
        <fullName evidence="3">Glycosyltransferase family 9 protein</fullName>
    </submittedName>
</protein>
<comment type="caution">
    <text evidence="3">The sequence shown here is derived from an EMBL/GenBank/DDBJ whole genome shotgun (WGS) entry which is preliminary data.</text>
</comment>
<dbReference type="SUPFAM" id="SSF53756">
    <property type="entry name" value="UDP-Glycosyltransferase/glycogen phosphorylase"/>
    <property type="match status" value="1"/>
</dbReference>
<dbReference type="InterPro" id="IPR051199">
    <property type="entry name" value="LPS_LOS_Heptosyltrfase"/>
</dbReference>
<reference evidence="3 4" key="1">
    <citation type="submission" date="2019-08" db="EMBL/GenBank/DDBJ databases">
        <title>Genome of Phaeodactylibacter luteus.</title>
        <authorList>
            <person name="Bowman J.P."/>
        </authorList>
    </citation>
    <scope>NUCLEOTIDE SEQUENCE [LARGE SCALE GENOMIC DNA]</scope>
    <source>
        <strain evidence="3 4">KCTC 42180</strain>
    </source>
</reference>
<evidence type="ECO:0000256" key="1">
    <source>
        <dbReference type="ARBA" id="ARBA00022676"/>
    </source>
</evidence>
<dbReference type="EMBL" id="VOOR01000006">
    <property type="protein sequence ID" value="TXB67646.1"/>
    <property type="molecule type" value="Genomic_DNA"/>
</dbReference>
<dbReference type="RefSeq" id="WP_147166227.1">
    <property type="nucleotide sequence ID" value="NZ_VOOR01000006.1"/>
</dbReference>
<dbReference type="PANTHER" id="PTHR30160">
    <property type="entry name" value="TETRAACYLDISACCHARIDE 4'-KINASE-RELATED"/>
    <property type="match status" value="1"/>
</dbReference>
<sequence>MKVLIVRFSSIGDIVLATPVIRCVRQQLGAEVHVLTKHAFRSILEPNPYVDKVYSIQKRVSEVTQELRGERYDAVLDLHNNLRSLQVKWSLRARSFTFNKINWAKWLKVNLKVDRLPKVHIVERYMKPAEALGVVYDGQGLDYFIPREAEVSLPGALGVSPGGYVAIAIGAAHATKRLPLEQLVALARGLSEPVVLLGGPGDAEAGAQIAAAAGAHVANTCGKLSLHQSASIAKQARHVITHDTGMMHIAAALRKPITAVWGNTIPGFGMYPFYPEGVQRHTDVEVAGLGCRPCSKIGHEACPKGHFRCMKNIEIAAILQAAQK</sequence>
<name>A0A5C6RYF9_9BACT</name>